<dbReference type="Pfam" id="PF13726">
    <property type="entry name" value="Na_H_antiport_2"/>
    <property type="match status" value="1"/>
</dbReference>
<dbReference type="InterPro" id="IPR052576">
    <property type="entry name" value="AA_Transporter-Related"/>
</dbReference>
<evidence type="ECO:0000256" key="5">
    <source>
        <dbReference type="ARBA" id="ARBA00023136"/>
    </source>
</evidence>
<evidence type="ECO:0000256" key="1">
    <source>
        <dbReference type="ARBA" id="ARBA00004651"/>
    </source>
</evidence>
<feature type="transmembrane region" description="Helical" evidence="6">
    <location>
        <begin position="188"/>
        <end position="208"/>
    </location>
</feature>
<feature type="domain" description="Na+/H+ antiporter NhaC-like C-terminal" evidence="7">
    <location>
        <begin position="147"/>
        <end position="430"/>
    </location>
</feature>
<keyword evidence="10" id="KW-1185">Reference proteome</keyword>
<feature type="domain" description="Putative Na+/H+ antiporter N-terminal" evidence="8">
    <location>
        <begin position="6"/>
        <end position="89"/>
    </location>
</feature>
<evidence type="ECO:0000259" key="7">
    <source>
        <dbReference type="Pfam" id="PF03553"/>
    </source>
</evidence>
<accession>A0ABT7IJN4</accession>
<feature type="transmembrane region" description="Helical" evidence="6">
    <location>
        <begin position="12"/>
        <end position="38"/>
    </location>
</feature>
<feature type="transmembrane region" description="Helical" evidence="6">
    <location>
        <begin position="325"/>
        <end position="345"/>
    </location>
</feature>
<evidence type="ECO:0000313" key="9">
    <source>
        <dbReference type="EMBL" id="MDL2058574.1"/>
    </source>
</evidence>
<feature type="transmembrane region" description="Helical" evidence="6">
    <location>
        <begin position="415"/>
        <end position="435"/>
    </location>
</feature>
<organism evidence="9 10">
    <name type="scientific">Mesosutterella faecium</name>
    <dbReference type="NCBI Taxonomy" id="2925194"/>
    <lineage>
        <taxon>Bacteria</taxon>
        <taxon>Pseudomonadati</taxon>
        <taxon>Pseudomonadota</taxon>
        <taxon>Betaproteobacteria</taxon>
        <taxon>Burkholderiales</taxon>
        <taxon>Sutterellaceae</taxon>
        <taxon>Mesosutterella</taxon>
    </lineage>
</organism>
<feature type="transmembrane region" description="Helical" evidence="6">
    <location>
        <begin position="357"/>
        <end position="383"/>
    </location>
</feature>
<evidence type="ECO:0000256" key="4">
    <source>
        <dbReference type="ARBA" id="ARBA00022989"/>
    </source>
</evidence>
<evidence type="ECO:0000313" key="10">
    <source>
        <dbReference type="Proteomes" id="UP001165481"/>
    </source>
</evidence>
<comment type="subcellular location">
    <subcellularLocation>
        <location evidence="1">Cell membrane</location>
        <topology evidence="1">Multi-pass membrane protein</topology>
    </subcellularLocation>
</comment>
<name>A0ABT7IJN4_9BURK</name>
<feature type="transmembrane region" description="Helical" evidence="6">
    <location>
        <begin position="50"/>
        <end position="76"/>
    </location>
</feature>
<sequence length="436" mass="45374">MDLVLNPIILSVVLLCVLCLAKVNVLISLLVAAIAAGVAGGLGLTKTMTVLANGFSGNATTALSYILLGTFAVSIAKTGLMQLLVDWLGRHMAHRPVVFCLTIAFISCLSQNVVPVHIAFIPLLIPPLLALMNKMKLDRRAIACSLGFGLTAPYISLPVGFGLIFQGIVADSMTSSGMKTTVSDVASVAWLLGLSMLAGLLFAVFVLYRRPRAYRDVPLDATLAEAPRGGRLTAKHWVTLAAILLAVVVQVTLESLPLAALLGLTVMMVGKAFRFSELDSRIDSGISMMGLIAFVMLIAGGYAAVLKETGAVKELVEGVVPFIGSSRILAAAIITVIGLIVTMGIGTSFGTVPILAVIYVPLCSAVGFSLPATVLLMTAAGALGDAGSPASDSTLGPTSGLNADGQHDHIWDTCVPTFLVFNIPLMLMGIIGAQFL</sequence>
<evidence type="ECO:0000256" key="2">
    <source>
        <dbReference type="ARBA" id="ARBA00022475"/>
    </source>
</evidence>
<feature type="transmembrane region" description="Helical" evidence="6">
    <location>
        <begin position="96"/>
        <end position="129"/>
    </location>
</feature>
<dbReference type="EMBL" id="JAKZJU020000001">
    <property type="protein sequence ID" value="MDL2058574.1"/>
    <property type="molecule type" value="Genomic_DNA"/>
</dbReference>
<feature type="transmembrane region" description="Helical" evidence="6">
    <location>
        <begin position="285"/>
        <end position="305"/>
    </location>
</feature>
<feature type="transmembrane region" description="Helical" evidence="6">
    <location>
        <begin position="141"/>
        <end position="168"/>
    </location>
</feature>
<dbReference type="InterPro" id="IPR032813">
    <property type="entry name" value="Na_H_antiport_N"/>
</dbReference>
<feature type="transmembrane region" description="Helical" evidence="6">
    <location>
        <begin position="229"/>
        <end position="249"/>
    </location>
</feature>
<gene>
    <name evidence="9" type="ORF">MUN46_001205</name>
</gene>
<dbReference type="PANTHER" id="PTHR37821">
    <property type="entry name" value="AMINO ACID TRANSPORTER YUIF-RELATED"/>
    <property type="match status" value="1"/>
</dbReference>
<reference evidence="9" key="1">
    <citation type="submission" date="2023-03" db="EMBL/GenBank/DDBJ databases">
        <title>Mesosutterella sp. nov. isolated from porcine feces.</title>
        <authorList>
            <person name="Yu S."/>
        </authorList>
    </citation>
    <scope>NUCLEOTIDE SEQUENCE</scope>
    <source>
        <strain evidence="9">AGMB02718</strain>
    </source>
</reference>
<dbReference type="Proteomes" id="UP001165481">
    <property type="component" value="Unassembled WGS sequence"/>
</dbReference>
<keyword evidence="2" id="KW-1003">Cell membrane</keyword>
<dbReference type="RefSeq" id="WP_243375790.1">
    <property type="nucleotide sequence ID" value="NZ_JAKZJU020000001.1"/>
</dbReference>
<keyword evidence="3 6" id="KW-0812">Transmembrane</keyword>
<proteinExistence type="predicted"/>
<protein>
    <submittedName>
        <fullName evidence="9">SLC13 family permease</fullName>
    </submittedName>
</protein>
<dbReference type="InterPro" id="IPR018461">
    <property type="entry name" value="Na/H_Antiport_NhaC-like_C"/>
</dbReference>
<evidence type="ECO:0000256" key="3">
    <source>
        <dbReference type="ARBA" id="ARBA00022692"/>
    </source>
</evidence>
<dbReference type="Pfam" id="PF03553">
    <property type="entry name" value="Na_H_antiporter"/>
    <property type="match status" value="1"/>
</dbReference>
<comment type="caution">
    <text evidence="9">The sequence shown here is derived from an EMBL/GenBank/DDBJ whole genome shotgun (WGS) entry which is preliminary data.</text>
</comment>
<evidence type="ECO:0000259" key="8">
    <source>
        <dbReference type="Pfam" id="PF13726"/>
    </source>
</evidence>
<evidence type="ECO:0000256" key="6">
    <source>
        <dbReference type="SAM" id="Phobius"/>
    </source>
</evidence>
<dbReference type="PANTHER" id="PTHR37821:SF1">
    <property type="entry name" value="AMINO ACID TRANSPORTER YUIF-RELATED"/>
    <property type="match status" value="1"/>
</dbReference>
<keyword evidence="5 6" id="KW-0472">Membrane</keyword>
<keyword evidence="4 6" id="KW-1133">Transmembrane helix</keyword>